<reference evidence="4 5" key="1">
    <citation type="submission" date="2022-01" db="EMBL/GenBank/DDBJ databases">
        <title>A chromosome-scale genome assembly of the false clownfish, Amphiprion ocellaris.</title>
        <authorList>
            <person name="Ryu T."/>
        </authorList>
    </citation>
    <scope>NUCLEOTIDE SEQUENCE [LARGE SCALE GENOMIC DNA]</scope>
</reference>
<feature type="region of interest" description="Disordered" evidence="2">
    <location>
        <begin position="76"/>
        <end position="112"/>
    </location>
</feature>
<dbReference type="SUPFAM" id="SSF57756">
    <property type="entry name" value="Retrovirus zinc finger-like domains"/>
    <property type="match status" value="1"/>
</dbReference>
<reference evidence="4" key="3">
    <citation type="submission" date="2025-09" db="UniProtKB">
        <authorList>
            <consortium name="Ensembl"/>
        </authorList>
    </citation>
    <scope>IDENTIFICATION</scope>
</reference>
<dbReference type="AlphaFoldDB" id="A0A3Q1BU46"/>
<dbReference type="InterPro" id="IPR032567">
    <property type="entry name" value="RTL1-rel"/>
</dbReference>
<dbReference type="Gene3D" id="4.10.60.10">
    <property type="entry name" value="Zinc finger, CCHC-type"/>
    <property type="match status" value="1"/>
</dbReference>
<keyword evidence="1" id="KW-0479">Metal-binding</keyword>
<evidence type="ECO:0000256" key="2">
    <source>
        <dbReference type="SAM" id="MobiDB-lite"/>
    </source>
</evidence>
<dbReference type="Proteomes" id="UP001501940">
    <property type="component" value="Chromosome 15"/>
</dbReference>
<evidence type="ECO:0000313" key="5">
    <source>
        <dbReference type="Proteomes" id="UP001501940"/>
    </source>
</evidence>
<keyword evidence="5" id="KW-1185">Reference proteome</keyword>
<evidence type="ECO:0000313" key="4">
    <source>
        <dbReference type="Ensembl" id="ENSAOCP00000016454.2"/>
    </source>
</evidence>
<feature type="domain" description="CCHC-type" evidence="3">
    <location>
        <begin position="319"/>
        <end position="334"/>
    </location>
</feature>
<evidence type="ECO:0000259" key="3">
    <source>
        <dbReference type="PROSITE" id="PS50158"/>
    </source>
</evidence>
<dbReference type="PROSITE" id="PS50158">
    <property type="entry name" value="ZF_CCHC"/>
    <property type="match status" value="1"/>
</dbReference>
<accession>A0A3Q1BU46</accession>
<dbReference type="SMART" id="SM00343">
    <property type="entry name" value="ZnF_C2HC"/>
    <property type="match status" value="1"/>
</dbReference>
<dbReference type="Ensembl" id="ENSAOCT00000032302.2">
    <property type="protein sequence ID" value="ENSAOCP00000016454.2"/>
    <property type="gene ID" value="ENSAOCG00000001564.2"/>
</dbReference>
<organism evidence="4 5">
    <name type="scientific">Amphiprion ocellaris</name>
    <name type="common">Clown anemonefish</name>
    <dbReference type="NCBI Taxonomy" id="80972"/>
    <lineage>
        <taxon>Eukaryota</taxon>
        <taxon>Metazoa</taxon>
        <taxon>Chordata</taxon>
        <taxon>Craniata</taxon>
        <taxon>Vertebrata</taxon>
        <taxon>Euteleostomi</taxon>
        <taxon>Actinopterygii</taxon>
        <taxon>Neopterygii</taxon>
        <taxon>Teleostei</taxon>
        <taxon>Neoteleostei</taxon>
        <taxon>Acanthomorphata</taxon>
        <taxon>Ovalentaria</taxon>
        <taxon>Pomacentridae</taxon>
        <taxon>Amphiprion</taxon>
    </lineage>
</organism>
<keyword evidence="1" id="KW-0863">Zinc-finger</keyword>
<protein>
    <recommendedName>
        <fullName evidence="3">CCHC-type domain-containing protein</fullName>
    </recommendedName>
</protein>
<dbReference type="InterPro" id="IPR036875">
    <property type="entry name" value="Znf_CCHC_sf"/>
</dbReference>
<dbReference type="PANTHER" id="PTHR15503:SF36">
    <property type="entry name" value="RETROTRANSPOSON GAG-LIKE PROTEIN 5"/>
    <property type="match status" value="1"/>
</dbReference>
<dbReference type="GeneTree" id="ENSGT00950000183173"/>
<dbReference type="STRING" id="80972.ENSAOCP00000016454"/>
<dbReference type="InterPro" id="IPR001878">
    <property type="entry name" value="Znf_CCHC"/>
</dbReference>
<name>A0A3Q1BU46_AMPOC</name>
<sequence>PCHSCPPPNSEVAFTSGGGGSSSLPASACPRCPCLWISRTHNQMLKGLSDLNHNMLSQVNTLTDKVTELSTLIAQRLPTPTPSIRSRPASGPGPAGTSQGPPVTHEPFVPTPERYGGDQGSCQAFLMQTSLVFELQPLTYSTDRSRIAYILSLLAGAARDWGSAVWAAQTAVCHSYVAFVQEMRKVFDHLVRGRDAGGRLFSLRQASRSTAEYAVEFRTLAAESGWNDVALQGAFQRGLSKAVKDELATRDESSSLDELIALAIRLDNRIQDRNPPPRILLVASAPPPAASAPEDEPMQLGRAHLSEEEKQRRRQTNACLYCGEMGHYAAACPSKRGKGLARQ</sequence>
<feature type="region of interest" description="Disordered" evidence="2">
    <location>
        <begin position="1"/>
        <end position="20"/>
    </location>
</feature>
<dbReference type="GO" id="GO:0008270">
    <property type="term" value="F:zinc ion binding"/>
    <property type="evidence" value="ECO:0007669"/>
    <property type="project" value="UniProtKB-KW"/>
</dbReference>
<dbReference type="OMA" id="RRCRMED"/>
<dbReference type="PANTHER" id="PTHR15503">
    <property type="entry name" value="LDOC1 RELATED"/>
    <property type="match status" value="1"/>
</dbReference>
<proteinExistence type="predicted"/>
<dbReference type="InterPro" id="IPR005162">
    <property type="entry name" value="Retrotrans_gag_dom"/>
</dbReference>
<evidence type="ECO:0000256" key="1">
    <source>
        <dbReference type="PROSITE-ProRule" id="PRU00047"/>
    </source>
</evidence>
<keyword evidence="1" id="KW-0862">Zinc</keyword>
<dbReference type="GO" id="GO:0003676">
    <property type="term" value="F:nucleic acid binding"/>
    <property type="evidence" value="ECO:0007669"/>
    <property type="project" value="InterPro"/>
</dbReference>
<dbReference type="Pfam" id="PF03732">
    <property type="entry name" value="Retrotrans_gag"/>
    <property type="match status" value="1"/>
</dbReference>
<reference evidence="4" key="2">
    <citation type="submission" date="2025-08" db="UniProtKB">
        <authorList>
            <consortium name="Ensembl"/>
        </authorList>
    </citation>
    <scope>IDENTIFICATION</scope>
</reference>